<accession>D2PI58</accession>
<protein>
    <submittedName>
        <fullName evidence="1">Uncharacterized protein</fullName>
    </submittedName>
</protein>
<gene>
    <name evidence="1" type="ordered locus">LD85_0837</name>
</gene>
<evidence type="ECO:0000313" key="1">
    <source>
        <dbReference type="EMBL" id="ADB86552.1"/>
    </source>
</evidence>
<dbReference type="Proteomes" id="UP000001404">
    <property type="component" value="Chromosome"/>
</dbReference>
<dbReference type="AlphaFoldDB" id="D2PI58"/>
<evidence type="ECO:0000313" key="2">
    <source>
        <dbReference type="Proteomes" id="UP000001404"/>
    </source>
</evidence>
<dbReference type="KEGG" id="sii:LD85_0837"/>
<dbReference type="EMBL" id="CP001731">
    <property type="protein sequence ID" value="ADB86552.1"/>
    <property type="molecule type" value="Genomic_DNA"/>
</dbReference>
<name>D2PI58_SACI9</name>
<organism evidence="1 2">
    <name type="scientific">Saccharolobus islandicus (strain L.D.8.5 / Lassen #2)</name>
    <name type="common">Sulfolobus islandicus</name>
    <dbReference type="NCBI Taxonomy" id="425944"/>
    <lineage>
        <taxon>Archaea</taxon>
        <taxon>Thermoproteota</taxon>
        <taxon>Thermoprotei</taxon>
        <taxon>Sulfolobales</taxon>
        <taxon>Sulfolobaceae</taxon>
        <taxon>Saccharolobus</taxon>
    </lineage>
</organism>
<proteinExistence type="predicted"/>
<reference evidence="2" key="1">
    <citation type="journal article" date="2009" name="Proc. Natl. Acad. Sci. U.S.A.">
        <title>Biogeography of the Sulfolobus islandicus pan-genome.</title>
        <authorList>
            <person name="Reno M.L."/>
            <person name="Held N.L."/>
            <person name="Fields C.J."/>
            <person name="Burke P.V."/>
            <person name="Whitaker R.J."/>
        </authorList>
    </citation>
    <scope>NUCLEOTIDE SEQUENCE [LARGE SCALE GENOMIC DNA]</scope>
    <source>
        <strain evidence="2">L.D.8.5 / Lassen #2</strain>
    </source>
</reference>
<sequence length="65" mass="7568">MRIKAKINDMNEWFIIDTGFSGEVNYEIFDRIPEIDAGEICISEGECYRRFGKISSYVLAIERLT</sequence>
<dbReference type="RefSeq" id="WP_012952521.1">
    <property type="nucleotide sequence ID" value="NC_013769.1"/>
</dbReference>
<dbReference type="HOGENOM" id="CLU_2839529_0_0_2"/>